<evidence type="ECO:0000256" key="2">
    <source>
        <dbReference type="ARBA" id="ARBA00012816"/>
    </source>
</evidence>
<feature type="domain" description="Aminoacyl-transfer RNA synthetases class-II family profile" evidence="8">
    <location>
        <begin position="109"/>
        <end position="421"/>
    </location>
</feature>
<reference evidence="9" key="1">
    <citation type="submission" date="2019-09" db="EMBL/GenBank/DDBJ databases">
        <title>Bird 10,000 Genomes (B10K) Project - Family phase.</title>
        <authorList>
            <person name="Zhang G."/>
        </authorList>
    </citation>
    <scope>NUCLEOTIDE SEQUENCE</scope>
    <source>
        <strain evidence="9">OUT-0017</strain>
        <tissue evidence="9">Muscle</tissue>
    </source>
</reference>
<dbReference type="InterPro" id="IPR006195">
    <property type="entry name" value="aa-tRNA-synth_II"/>
</dbReference>
<accession>A0A852DDB1</accession>
<dbReference type="Gene3D" id="3.30.930.10">
    <property type="entry name" value="Bira Bifunctional Protein, Domain 2"/>
    <property type="match status" value="1"/>
</dbReference>
<protein>
    <recommendedName>
        <fullName evidence="2">asparagine--tRNA ligase</fullName>
        <ecNumber evidence="2">6.1.1.22</ecNumber>
    </recommendedName>
</protein>
<dbReference type="AlphaFoldDB" id="A0A852DDB1"/>
<dbReference type="PRINTS" id="PR01042">
    <property type="entry name" value="TRNASYNTHASP"/>
</dbReference>
<dbReference type="InterPro" id="IPR004522">
    <property type="entry name" value="Asn-tRNA-ligase"/>
</dbReference>
<dbReference type="Pfam" id="PF00152">
    <property type="entry name" value="tRNA-synt_2"/>
    <property type="match status" value="1"/>
</dbReference>
<dbReference type="InterPro" id="IPR002312">
    <property type="entry name" value="Asp/Asn-tRNA-synth_IIb"/>
</dbReference>
<feature type="non-terminal residue" evidence="9">
    <location>
        <position position="431"/>
    </location>
</feature>
<evidence type="ECO:0000259" key="8">
    <source>
        <dbReference type="PROSITE" id="PS50862"/>
    </source>
</evidence>
<evidence type="ECO:0000256" key="4">
    <source>
        <dbReference type="ARBA" id="ARBA00022741"/>
    </source>
</evidence>
<dbReference type="GO" id="GO:0003676">
    <property type="term" value="F:nucleic acid binding"/>
    <property type="evidence" value="ECO:0007669"/>
    <property type="project" value="InterPro"/>
</dbReference>
<dbReference type="GO" id="GO:0005739">
    <property type="term" value="C:mitochondrion"/>
    <property type="evidence" value="ECO:0007669"/>
    <property type="project" value="TreeGrafter"/>
</dbReference>
<keyword evidence="7" id="KW-0030">Aminoacyl-tRNA synthetase</keyword>
<dbReference type="GO" id="GO:0006421">
    <property type="term" value="P:asparaginyl-tRNA aminoacylation"/>
    <property type="evidence" value="ECO:0007669"/>
    <property type="project" value="InterPro"/>
</dbReference>
<evidence type="ECO:0000256" key="6">
    <source>
        <dbReference type="ARBA" id="ARBA00022917"/>
    </source>
</evidence>
<dbReference type="FunFam" id="3.30.930.10:FF:000016">
    <property type="entry name" value="Asparagine--tRNA ligase"/>
    <property type="match status" value="1"/>
</dbReference>
<gene>
    <name evidence="9" type="primary">Nars2</name>
    <name evidence="9" type="ORF">PASAMO_R07411</name>
</gene>
<sequence>GWVRSVRSQKEVLFLHINDGSSLESLQVVADPSLEKRDLTFGSAVEVQGKLVKSPHRMQNMELQAEAIHVVGPCDIWSFPLKMRERHPLEYVRQFPHLRCRNNTLGALLRIRSEATAGIHSFFQDNGYVHIHTPIITSNDCEGAGELFQIEVREKESVEKSHFFNVPAFLTVSGQLHLEVMAGAFTHVFTFGPTFRAENSQSRRHLAEFYMVEAELSFTESLQDIMQVMEDLFKTVTSTVLSKCPHDVELFHKYIAPAQKVMHLSLRLFSSSCRISYSEAVEILKQAPQTFTFKPEWGCDLQTEHEKYLVKHCGEVPVFVVNYPYDLKPFYMRDNEDGPQHTVAAVDLLVPGVGELCGGSLREERLPFLESRLQRLGLTDAYQWYLDLRKFGSVPHGGFGMGFERYLQYILGVDNIKDVIPFPRFSHSCLL</sequence>
<evidence type="ECO:0000256" key="1">
    <source>
        <dbReference type="ARBA" id="ARBA00008226"/>
    </source>
</evidence>
<organism evidence="9 10">
    <name type="scientific">Passerina amoena</name>
    <name type="common">Lazuli bunting</name>
    <dbReference type="NCBI Taxonomy" id="142471"/>
    <lineage>
        <taxon>Eukaryota</taxon>
        <taxon>Metazoa</taxon>
        <taxon>Chordata</taxon>
        <taxon>Craniata</taxon>
        <taxon>Vertebrata</taxon>
        <taxon>Euteleostomi</taxon>
        <taxon>Archelosauria</taxon>
        <taxon>Archosauria</taxon>
        <taxon>Dinosauria</taxon>
        <taxon>Saurischia</taxon>
        <taxon>Theropoda</taxon>
        <taxon>Coelurosauria</taxon>
        <taxon>Aves</taxon>
        <taxon>Neognathae</taxon>
        <taxon>Neoaves</taxon>
        <taxon>Telluraves</taxon>
        <taxon>Australaves</taxon>
        <taxon>Passeriformes</taxon>
        <taxon>Cardinalidae</taxon>
        <taxon>Passerina</taxon>
    </lineage>
</organism>
<keyword evidence="10" id="KW-1185">Reference proteome</keyword>
<dbReference type="CDD" id="cd04318">
    <property type="entry name" value="EcAsnRS_like_N"/>
    <property type="match status" value="1"/>
</dbReference>
<dbReference type="Gene3D" id="2.40.50.140">
    <property type="entry name" value="Nucleic acid-binding proteins"/>
    <property type="match status" value="1"/>
</dbReference>
<evidence type="ECO:0000313" key="9">
    <source>
        <dbReference type="EMBL" id="NXP90794.1"/>
    </source>
</evidence>
<proteinExistence type="inferred from homology"/>
<dbReference type="EMBL" id="WBNP01003391">
    <property type="protein sequence ID" value="NXP90794.1"/>
    <property type="molecule type" value="Genomic_DNA"/>
</dbReference>
<comment type="similarity">
    <text evidence="1">Belongs to the class-II aminoacyl-tRNA synthetase family.</text>
</comment>
<dbReference type="InterPro" id="IPR004365">
    <property type="entry name" value="NA-bd_OB_tRNA"/>
</dbReference>
<dbReference type="Proteomes" id="UP000625584">
    <property type="component" value="Unassembled WGS sequence"/>
</dbReference>
<feature type="non-terminal residue" evidence="9">
    <location>
        <position position="1"/>
    </location>
</feature>
<keyword evidence="5" id="KW-0067">ATP-binding</keyword>
<dbReference type="NCBIfam" id="TIGR00457">
    <property type="entry name" value="asnS"/>
    <property type="match status" value="1"/>
</dbReference>
<dbReference type="EC" id="6.1.1.22" evidence="2"/>
<dbReference type="InterPro" id="IPR045864">
    <property type="entry name" value="aa-tRNA-synth_II/BPL/LPL"/>
</dbReference>
<dbReference type="InterPro" id="IPR004364">
    <property type="entry name" value="Aa-tRNA-synt_II"/>
</dbReference>
<dbReference type="PANTHER" id="PTHR22594:SF34">
    <property type="entry name" value="ASPARAGINE--TRNA LIGASE, MITOCHONDRIAL-RELATED"/>
    <property type="match status" value="1"/>
</dbReference>
<evidence type="ECO:0000256" key="7">
    <source>
        <dbReference type="ARBA" id="ARBA00023146"/>
    </source>
</evidence>
<name>A0A852DDB1_PASAF</name>
<dbReference type="InterPro" id="IPR012340">
    <property type="entry name" value="NA-bd_OB-fold"/>
</dbReference>
<dbReference type="PROSITE" id="PS50862">
    <property type="entry name" value="AA_TRNA_LIGASE_II"/>
    <property type="match status" value="1"/>
</dbReference>
<dbReference type="GO" id="GO:0004816">
    <property type="term" value="F:asparagine-tRNA ligase activity"/>
    <property type="evidence" value="ECO:0007669"/>
    <property type="project" value="UniProtKB-EC"/>
</dbReference>
<evidence type="ECO:0000313" key="10">
    <source>
        <dbReference type="Proteomes" id="UP000625584"/>
    </source>
</evidence>
<dbReference type="CDD" id="cd00776">
    <property type="entry name" value="AsxRS_core"/>
    <property type="match status" value="1"/>
</dbReference>
<evidence type="ECO:0000256" key="5">
    <source>
        <dbReference type="ARBA" id="ARBA00022840"/>
    </source>
</evidence>
<comment type="caution">
    <text evidence="9">The sequence shown here is derived from an EMBL/GenBank/DDBJ whole genome shotgun (WGS) entry which is preliminary data.</text>
</comment>
<keyword evidence="3" id="KW-0436">Ligase</keyword>
<dbReference type="GO" id="GO:0005524">
    <property type="term" value="F:ATP binding"/>
    <property type="evidence" value="ECO:0007669"/>
    <property type="project" value="UniProtKB-KW"/>
</dbReference>
<dbReference type="SUPFAM" id="SSF50249">
    <property type="entry name" value="Nucleic acid-binding proteins"/>
    <property type="match status" value="1"/>
</dbReference>
<keyword evidence="4" id="KW-0547">Nucleotide-binding</keyword>
<dbReference type="PANTHER" id="PTHR22594">
    <property type="entry name" value="ASPARTYL/LYSYL-TRNA SYNTHETASE"/>
    <property type="match status" value="1"/>
</dbReference>
<keyword evidence="6" id="KW-0648">Protein biosynthesis</keyword>
<evidence type="ECO:0000256" key="3">
    <source>
        <dbReference type="ARBA" id="ARBA00022598"/>
    </source>
</evidence>
<dbReference type="NCBIfam" id="NF003037">
    <property type="entry name" value="PRK03932.1"/>
    <property type="match status" value="1"/>
</dbReference>
<dbReference type="Pfam" id="PF01336">
    <property type="entry name" value="tRNA_anti-codon"/>
    <property type="match status" value="1"/>
</dbReference>
<dbReference type="SUPFAM" id="SSF55681">
    <property type="entry name" value="Class II aaRS and biotin synthetases"/>
    <property type="match status" value="1"/>
</dbReference>